<sequence length="555" mass="62981">MSEEDRQQSQIISEQISGRLHQIFDDLIVVNRQGGMDDQAIEQRFLTRAYAALALLNLSDANVSDSAGSITDGGEDDGIDAIYVSESHKKIYLVQSKWLRNTRKGVELSEFTRFRDGVKRVINLVWDEKNRNLHNHREKIEKNLRDIDTEIVIIFCHNSEMTLSDDIIRAKDEYLQEVNRYGELARFEQFTLREARETARSRTRPENINLTLMLRNWGIIEKPYRSVYGAIAATEVVSWFEKNRDKLFAENLRFGIEKSDVNDGIRQTASDDPLSFWYFNNGITAICEDVQKQPVGANNTDSGVFDVNKISIINGAQTVSSLARAKNEGANLDDIFVHLRIISLAGTPENFATDVTTANNTQNDLSPIDFVAADPNQDRIRREANQLGLVYTYRRGDKDPSVDEGFTVREATVAAACASGELRLAVSAKRYISGLWENTKKEPYTKLFNEDTSAERLWRIVQISRAVDAALEEMIKSLEGRARLVAVHANRFILFSVFEDLGADMGGDNLLGTISHTVERKVASLFELVERIFPDSYPGNLFKNLEKQEEIFRKM</sequence>
<dbReference type="Proteomes" id="UP001062776">
    <property type="component" value="Unassembled WGS sequence"/>
</dbReference>
<accession>A0ABQ0Q6I8</accession>
<comment type="caution">
    <text evidence="2">The sequence shown here is derived from an EMBL/GenBank/DDBJ whole genome shotgun (WGS) entry which is preliminary data.</text>
</comment>
<reference evidence="2" key="1">
    <citation type="submission" date="2013-04" db="EMBL/GenBank/DDBJ databases">
        <title>The genome sequencing project of 58 acetic acid bacteria.</title>
        <authorList>
            <person name="Okamoto-Kainuma A."/>
            <person name="Ishikawa M."/>
            <person name="Umino S."/>
            <person name="Koizumi Y."/>
            <person name="Shiwa Y."/>
            <person name="Yoshikawa H."/>
            <person name="Matsutani M."/>
            <person name="Matsushita K."/>
        </authorList>
    </citation>
    <scope>NUCLEOTIDE SEQUENCE</scope>
    <source>
        <strain evidence="2">NRIC 0535</strain>
    </source>
</reference>
<dbReference type="RefSeq" id="WP_264817433.1">
    <property type="nucleotide sequence ID" value="NZ_BAPV01000061.1"/>
</dbReference>
<keyword evidence="3" id="KW-1185">Reference proteome</keyword>
<feature type="domain" description="Abortive phage infection protein C-terminal" evidence="1">
    <location>
        <begin position="250"/>
        <end position="477"/>
    </location>
</feature>
<protein>
    <recommendedName>
        <fullName evidence="1">Abortive phage infection protein C-terminal domain-containing protein</fullName>
    </recommendedName>
</protein>
<dbReference type="EMBL" id="BAPV01000061">
    <property type="protein sequence ID" value="GBQ93645.1"/>
    <property type="molecule type" value="Genomic_DNA"/>
</dbReference>
<name>A0ABQ0Q6I8_9PROT</name>
<evidence type="ECO:0000313" key="3">
    <source>
        <dbReference type="Proteomes" id="UP001062776"/>
    </source>
</evidence>
<dbReference type="InterPro" id="IPR018891">
    <property type="entry name" value="AIPR_C"/>
</dbReference>
<evidence type="ECO:0000259" key="1">
    <source>
        <dbReference type="Pfam" id="PF10592"/>
    </source>
</evidence>
<dbReference type="Pfam" id="PF10592">
    <property type="entry name" value="AIPR"/>
    <property type="match status" value="1"/>
</dbReference>
<organism evidence="2 3">
    <name type="scientific">Asaia krungthepensis NRIC 0535</name>
    <dbReference type="NCBI Taxonomy" id="1307925"/>
    <lineage>
        <taxon>Bacteria</taxon>
        <taxon>Pseudomonadati</taxon>
        <taxon>Pseudomonadota</taxon>
        <taxon>Alphaproteobacteria</taxon>
        <taxon>Acetobacterales</taxon>
        <taxon>Acetobacteraceae</taxon>
        <taxon>Asaia</taxon>
    </lineage>
</organism>
<evidence type="ECO:0000313" key="2">
    <source>
        <dbReference type="EMBL" id="GBQ93645.1"/>
    </source>
</evidence>
<proteinExistence type="predicted"/>
<gene>
    <name evidence="2" type="ORF">AA0535_2896</name>
</gene>